<gene>
    <name evidence="1" type="ORF">M9Y10_000362</name>
</gene>
<accession>A0ABR2L408</accession>
<keyword evidence="2" id="KW-1185">Reference proteome</keyword>
<name>A0ABR2L408_9EUKA</name>
<proteinExistence type="predicted"/>
<protein>
    <submittedName>
        <fullName evidence="1">Uncharacterized protein</fullName>
    </submittedName>
</protein>
<comment type="caution">
    <text evidence="1">The sequence shown here is derived from an EMBL/GenBank/DDBJ whole genome shotgun (WGS) entry which is preliminary data.</text>
</comment>
<evidence type="ECO:0000313" key="1">
    <source>
        <dbReference type="EMBL" id="KAK8898094.1"/>
    </source>
</evidence>
<evidence type="ECO:0000313" key="2">
    <source>
        <dbReference type="Proteomes" id="UP001470230"/>
    </source>
</evidence>
<reference evidence="1 2" key="1">
    <citation type="submission" date="2024-04" db="EMBL/GenBank/DDBJ databases">
        <title>Tritrichomonas musculus Genome.</title>
        <authorList>
            <person name="Alves-Ferreira E."/>
            <person name="Grigg M."/>
            <person name="Lorenzi H."/>
            <person name="Galac M."/>
        </authorList>
    </citation>
    <scope>NUCLEOTIDE SEQUENCE [LARGE SCALE GENOMIC DNA]</scope>
    <source>
        <strain evidence="1 2">EAF2021</strain>
    </source>
</reference>
<organism evidence="1 2">
    <name type="scientific">Tritrichomonas musculus</name>
    <dbReference type="NCBI Taxonomy" id="1915356"/>
    <lineage>
        <taxon>Eukaryota</taxon>
        <taxon>Metamonada</taxon>
        <taxon>Parabasalia</taxon>
        <taxon>Tritrichomonadida</taxon>
        <taxon>Tritrichomonadidae</taxon>
        <taxon>Tritrichomonas</taxon>
    </lineage>
</organism>
<dbReference type="Proteomes" id="UP001470230">
    <property type="component" value="Unassembled WGS sequence"/>
</dbReference>
<sequence length="159" mass="18311">MFDIHDHSLELIPNRLSALVELSSSQWIETFKFIKKNIDTMLKERIKHTHSSFTIGLIATRLVYPKTFKSFCNFCTGQKIDDEIRKIVSNLILLFSDAAYKLYLPCSIGLSESLKTLSHDISVGSNGQPLNFHPIENYAHEFELILRDLSEDEETDLFE</sequence>
<dbReference type="EMBL" id="JAPFFF010000001">
    <property type="protein sequence ID" value="KAK8898094.1"/>
    <property type="molecule type" value="Genomic_DNA"/>
</dbReference>